<dbReference type="EMBL" id="CP006867">
    <property type="protein sequence ID" value="ALU12393.1"/>
    <property type="molecule type" value="Genomic_DNA"/>
</dbReference>
<dbReference type="CDD" id="cd00756">
    <property type="entry name" value="MoaE"/>
    <property type="match status" value="1"/>
</dbReference>
<dbReference type="InterPro" id="IPR003749">
    <property type="entry name" value="ThiS/MoaD-like"/>
</dbReference>
<dbReference type="AlphaFoldDB" id="A0A0U3F9R4"/>
<dbReference type="Proteomes" id="UP000060778">
    <property type="component" value="Chromosome"/>
</dbReference>
<evidence type="ECO:0008006" key="3">
    <source>
        <dbReference type="Google" id="ProtNLM"/>
    </source>
</evidence>
<dbReference type="SUPFAM" id="SSF54285">
    <property type="entry name" value="MoaD/ThiS"/>
    <property type="match status" value="1"/>
</dbReference>
<dbReference type="STRING" id="940295.EYM_03190"/>
<keyword evidence="2" id="KW-1185">Reference proteome</keyword>
<organism evidence="1 2">
    <name type="scientific">Ignicoccus islandicus DSM 13165</name>
    <dbReference type="NCBI Taxonomy" id="940295"/>
    <lineage>
        <taxon>Archaea</taxon>
        <taxon>Thermoproteota</taxon>
        <taxon>Thermoprotei</taxon>
        <taxon>Desulfurococcales</taxon>
        <taxon>Desulfurococcaceae</taxon>
        <taxon>Ignicoccus</taxon>
    </lineage>
</organism>
<sequence>MKVKVKFYSVYRDKLGEEKEYELREGATVSDLLEILKEELGELYELAKPVVLVNKRYADEREPLSEEYRIDVIPPAAGGRRRAIVTFDKDIDVNEVIKDLSNPESGAIVLFVGFVKSKGGLVKELVYEAHEDLEKFIEEKIDEVVRERNLIDALVVQFLGPRKVGEKTLIVATSATSREEAFQGARELLEKMKHEVPIWKLERRVDGEYWLVGDKELKRL</sequence>
<dbReference type="InterPro" id="IPR036563">
    <property type="entry name" value="MoaE_sf"/>
</dbReference>
<accession>A0A0U3F9R4</accession>
<dbReference type="Gene3D" id="3.10.20.30">
    <property type="match status" value="1"/>
</dbReference>
<evidence type="ECO:0000313" key="1">
    <source>
        <dbReference type="EMBL" id="ALU12393.1"/>
    </source>
</evidence>
<name>A0A0U3F9R4_9CREN</name>
<dbReference type="SUPFAM" id="SSF54690">
    <property type="entry name" value="Molybdopterin synthase subunit MoaE"/>
    <property type="match status" value="1"/>
</dbReference>
<dbReference type="OrthoDB" id="45235at2157"/>
<reference evidence="1 2" key="1">
    <citation type="submission" date="2013-11" db="EMBL/GenBank/DDBJ databases">
        <title>Comparative genomics of Ignicoccus.</title>
        <authorList>
            <person name="Podar M."/>
        </authorList>
    </citation>
    <scope>NUCLEOTIDE SEQUENCE [LARGE SCALE GENOMIC DNA]</scope>
    <source>
        <strain evidence="1 2">DSM 13165</strain>
    </source>
</reference>
<dbReference type="Gene3D" id="3.90.1170.40">
    <property type="entry name" value="Molybdopterin biosynthesis MoaE subunit"/>
    <property type="match status" value="1"/>
</dbReference>
<evidence type="ECO:0000313" key="2">
    <source>
        <dbReference type="Proteomes" id="UP000060778"/>
    </source>
</evidence>
<dbReference type="InterPro" id="IPR016155">
    <property type="entry name" value="Mopterin_synth/thiamin_S_b"/>
</dbReference>
<dbReference type="GeneID" id="30680032"/>
<dbReference type="CDD" id="cd17040">
    <property type="entry name" value="Ubl_MoaD_like"/>
    <property type="match status" value="1"/>
</dbReference>
<dbReference type="GO" id="GO:0006777">
    <property type="term" value="P:Mo-molybdopterin cofactor biosynthetic process"/>
    <property type="evidence" value="ECO:0007669"/>
    <property type="project" value="InterPro"/>
</dbReference>
<dbReference type="Pfam" id="PF02597">
    <property type="entry name" value="ThiS"/>
    <property type="match status" value="1"/>
</dbReference>
<protein>
    <recommendedName>
        <fullName evidence="3">Molybdenum cofactor biosynthesis protein MoaD</fullName>
    </recommendedName>
</protein>
<dbReference type="PANTHER" id="PTHR23404">
    <property type="entry name" value="MOLYBDOPTERIN SYNTHASE RELATED"/>
    <property type="match status" value="1"/>
</dbReference>
<dbReference type="InterPro" id="IPR003448">
    <property type="entry name" value="Mopterin_biosynth_MoaE"/>
</dbReference>
<dbReference type="RefSeq" id="WP_075049626.1">
    <property type="nucleotide sequence ID" value="NZ_CP006867.1"/>
</dbReference>
<gene>
    <name evidence="1" type="ORF">EYM_03190</name>
</gene>
<dbReference type="InterPro" id="IPR012675">
    <property type="entry name" value="Beta-grasp_dom_sf"/>
</dbReference>
<proteinExistence type="predicted"/>
<dbReference type="Pfam" id="PF02391">
    <property type="entry name" value="MoaE"/>
    <property type="match status" value="1"/>
</dbReference>
<dbReference type="KEGG" id="iis:EYM_03190"/>